<reference evidence="2" key="2">
    <citation type="submission" date="2015-03" db="EMBL/GenBank/DDBJ databases">
        <authorList>
            <person name="Chow C.-E.T."/>
            <person name="Winget D.M."/>
            <person name="White R.A.III."/>
            <person name="Hallam S.J."/>
            <person name="Suttle C.A."/>
        </authorList>
    </citation>
    <scope>NUCLEOTIDE SEQUENCE</scope>
    <source>
        <strain evidence="2">Anoxic3_4</strain>
    </source>
</reference>
<proteinExistence type="predicted"/>
<protein>
    <submittedName>
        <fullName evidence="2">Uncharacterized protein</fullName>
    </submittedName>
</protein>
<name>A0A0F7L5C6_9VIRU</name>
<feature type="compositionally biased region" description="Basic and acidic residues" evidence="1">
    <location>
        <begin position="13"/>
        <end position="26"/>
    </location>
</feature>
<organism evidence="2">
    <name type="scientific">uncultured marine virus</name>
    <dbReference type="NCBI Taxonomy" id="186617"/>
    <lineage>
        <taxon>Viruses</taxon>
        <taxon>environmental samples</taxon>
    </lineage>
</organism>
<feature type="compositionally biased region" description="Polar residues" evidence="1">
    <location>
        <begin position="1"/>
        <end position="12"/>
    </location>
</feature>
<evidence type="ECO:0000256" key="1">
    <source>
        <dbReference type="SAM" id="MobiDB-lite"/>
    </source>
</evidence>
<feature type="region of interest" description="Disordered" evidence="1">
    <location>
        <begin position="1"/>
        <end position="26"/>
    </location>
</feature>
<reference evidence="2" key="1">
    <citation type="journal article" date="2015" name="Front. Microbiol.">
        <title>Combining genomic sequencing methods to explore viral diversity and reveal potential virus-host interactions.</title>
        <authorList>
            <person name="Chow C.E."/>
            <person name="Winget D.M."/>
            <person name="White R.A.III."/>
            <person name="Hallam S.J."/>
            <person name="Suttle C.A."/>
        </authorList>
    </citation>
    <scope>NUCLEOTIDE SEQUENCE</scope>
    <source>
        <strain evidence="2">Anoxic3_4</strain>
    </source>
</reference>
<evidence type="ECO:0000313" key="2">
    <source>
        <dbReference type="EMBL" id="AKH46196.1"/>
    </source>
</evidence>
<accession>A0A0F7L5C6</accession>
<dbReference type="EMBL" id="KR029579">
    <property type="protein sequence ID" value="AKH46196.1"/>
    <property type="molecule type" value="Genomic_DNA"/>
</dbReference>
<sequence length="55" mass="6011">MPTLRQETASSRSAKEKRGRSSDSLKKRAVFLTTSALKTAAQLFTPNSSLQRSAL</sequence>